<evidence type="ECO:0000313" key="2">
    <source>
        <dbReference type="EMBL" id="CAD1844067.1"/>
    </source>
</evidence>
<name>A0A6V7QMC7_ANACO</name>
<protein>
    <submittedName>
        <fullName evidence="2">Uncharacterized protein</fullName>
    </submittedName>
</protein>
<proteinExistence type="predicted"/>
<dbReference type="EMBL" id="LR862137">
    <property type="protein sequence ID" value="CAD1844067.1"/>
    <property type="molecule type" value="Genomic_DNA"/>
</dbReference>
<evidence type="ECO:0000256" key="1">
    <source>
        <dbReference type="SAM" id="MobiDB-lite"/>
    </source>
</evidence>
<dbReference type="AlphaFoldDB" id="A0A6V7QMC7"/>
<reference evidence="2" key="1">
    <citation type="submission" date="2020-07" db="EMBL/GenBank/DDBJ databases">
        <authorList>
            <person name="Lin J."/>
        </authorList>
    </citation>
    <scope>NUCLEOTIDE SEQUENCE</scope>
</reference>
<sequence>MRGETGSREQIEKEKKKEKEKKEGEGEEEDQQEDLEHLSLPLFFPWVLEGLDLELAKRRSSLLELGLELLKRLLWKGSSFHLSFGKRFLHYRQVGTFVGAYEGLRKFRWRHDDWLLETMTLLACHLCSFAHACEGRSLQAGTPELAYATYARPCGIEKPTGSGGIDSFSEWECWSYHRHLGGASRTTLV</sequence>
<organism evidence="2">
    <name type="scientific">Ananas comosus var. bracteatus</name>
    <name type="common">red pineapple</name>
    <dbReference type="NCBI Taxonomy" id="296719"/>
    <lineage>
        <taxon>Eukaryota</taxon>
        <taxon>Viridiplantae</taxon>
        <taxon>Streptophyta</taxon>
        <taxon>Embryophyta</taxon>
        <taxon>Tracheophyta</taxon>
        <taxon>Spermatophyta</taxon>
        <taxon>Magnoliopsida</taxon>
        <taxon>Liliopsida</taxon>
        <taxon>Poales</taxon>
        <taxon>Bromeliaceae</taxon>
        <taxon>Bromelioideae</taxon>
        <taxon>Ananas</taxon>
    </lineage>
</organism>
<accession>A0A6V7QMC7</accession>
<feature type="region of interest" description="Disordered" evidence="1">
    <location>
        <begin position="1"/>
        <end position="34"/>
    </location>
</feature>
<gene>
    <name evidence="2" type="ORF">CB5_LOCUS27278</name>
</gene>
<feature type="compositionally biased region" description="Basic and acidic residues" evidence="1">
    <location>
        <begin position="1"/>
        <end position="24"/>
    </location>
</feature>